<protein>
    <submittedName>
        <fullName evidence="2">Cyclic nucleotide-binding protein</fullName>
    </submittedName>
</protein>
<dbReference type="SMART" id="SM00100">
    <property type="entry name" value="cNMP"/>
    <property type="match status" value="1"/>
</dbReference>
<feature type="domain" description="Cyclic nucleotide-binding" evidence="1">
    <location>
        <begin position="17"/>
        <end position="101"/>
    </location>
</feature>
<dbReference type="InterPro" id="IPR050397">
    <property type="entry name" value="Env_Response_Regulators"/>
</dbReference>
<evidence type="ECO:0000313" key="2">
    <source>
        <dbReference type="EMBL" id="CUN85275.1"/>
    </source>
</evidence>
<dbReference type="CDD" id="cd00038">
    <property type="entry name" value="CAP_ED"/>
    <property type="match status" value="1"/>
</dbReference>
<dbReference type="PANTHER" id="PTHR24567:SF26">
    <property type="entry name" value="REGULATORY PROTEIN YEIL"/>
    <property type="match status" value="1"/>
</dbReference>
<sequence>MYDLLSHLPKNLSFITRNFKKSETILDPYQTSGFLYILVSGKAAVYNLGIDGEELNIYEYCGTDCFGEIELLCGRRYPLMVRATTDCTVYLVAKRDFLQWLKEDPGFSFFLLKRMSEKLLDNSDRMTRLSLLTMRERYLLSIYNHHNACDLDSLSKARIAEEICAPIRSLNRLVAENRELVSYGASGFQIVDEEQIHDVCEGLQDMLLLHTRS</sequence>
<dbReference type="PROSITE" id="PS50042">
    <property type="entry name" value="CNMP_BINDING_3"/>
    <property type="match status" value="1"/>
</dbReference>
<dbReference type="PANTHER" id="PTHR24567">
    <property type="entry name" value="CRP FAMILY TRANSCRIPTIONAL REGULATORY PROTEIN"/>
    <property type="match status" value="1"/>
</dbReference>
<accession>A0A174ACS0</accession>
<dbReference type="InterPro" id="IPR014710">
    <property type="entry name" value="RmlC-like_jellyroll"/>
</dbReference>
<dbReference type="EMBL" id="CYZE01000002">
    <property type="protein sequence ID" value="CUN85275.1"/>
    <property type="molecule type" value="Genomic_DNA"/>
</dbReference>
<name>A0A174ACS0_9FIRM</name>
<evidence type="ECO:0000313" key="3">
    <source>
        <dbReference type="Proteomes" id="UP000095651"/>
    </source>
</evidence>
<dbReference type="RefSeq" id="WP_055653527.1">
    <property type="nucleotide sequence ID" value="NZ_CABIXC010000002.1"/>
</dbReference>
<proteinExistence type="predicted"/>
<dbReference type="Gene3D" id="2.60.120.10">
    <property type="entry name" value="Jelly Rolls"/>
    <property type="match status" value="1"/>
</dbReference>
<dbReference type="Proteomes" id="UP000095651">
    <property type="component" value="Unassembled WGS sequence"/>
</dbReference>
<evidence type="ECO:0000259" key="1">
    <source>
        <dbReference type="PROSITE" id="PS50042"/>
    </source>
</evidence>
<dbReference type="InterPro" id="IPR000595">
    <property type="entry name" value="cNMP-bd_dom"/>
</dbReference>
<gene>
    <name evidence="2" type="ORF">ERS852407_01267</name>
</gene>
<reference evidence="2 3" key="1">
    <citation type="submission" date="2015-09" db="EMBL/GenBank/DDBJ databases">
        <authorList>
            <consortium name="Pathogen Informatics"/>
        </authorList>
    </citation>
    <scope>NUCLEOTIDE SEQUENCE [LARGE SCALE GENOMIC DNA]</scope>
    <source>
        <strain evidence="2 3">2789STDY5608850</strain>
    </source>
</reference>
<dbReference type="AlphaFoldDB" id="A0A174ACS0"/>
<dbReference type="GO" id="GO:0003700">
    <property type="term" value="F:DNA-binding transcription factor activity"/>
    <property type="evidence" value="ECO:0007669"/>
    <property type="project" value="TreeGrafter"/>
</dbReference>
<dbReference type="GO" id="GO:0005829">
    <property type="term" value="C:cytosol"/>
    <property type="evidence" value="ECO:0007669"/>
    <property type="project" value="TreeGrafter"/>
</dbReference>
<dbReference type="InterPro" id="IPR018490">
    <property type="entry name" value="cNMP-bd_dom_sf"/>
</dbReference>
<dbReference type="SUPFAM" id="SSF51206">
    <property type="entry name" value="cAMP-binding domain-like"/>
    <property type="match status" value="1"/>
</dbReference>
<dbReference type="Pfam" id="PF00027">
    <property type="entry name" value="cNMP_binding"/>
    <property type="match status" value="1"/>
</dbReference>
<organism evidence="2 3">
    <name type="scientific">Hungatella hathewayi</name>
    <dbReference type="NCBI Taxonomy" id="154046"/>
    <lineage>
        <taxon>Bacteria</taxon>
        <taxon>Bacillati</taxon>
        <taxon>Bacillota</taxon>
        <taxon>Clostridia</taxon>
        <taxon>Lachnospirales</taxon>
        <taxon>Lachnospiraceae</taxon>
        <taxon>Hungatella</taxon>
    </lineage>
</organism>